<organism evidence="1 2">
    <name type="scientific">Anatilimnocola aggregata</name>
    <dbReference type="NCBI Taxonomy" id="2528021"/>
    <lineage>
        <taxon>Bacteria</taxon>
        <taxon>Pseudomonadati</taxon>
        <taxon>Planctomycetota</taxon>
        <taxon>Planctomycetia</taxon>
        <taxon>Pirellulales</taxon>
        <taxon>Pirellulaceae</taxon>
        <taxon>Anatilimnocola</taxon>
    </lineage>
</organism>
<name>A0A517YJC5_9BACT</name>
<dbReference type="EMBL" id="CP036274">
    <property type="protein sequence ID" value="QDU30330.1"/>
    <property type="molecule type" value="Genomic_DNA"/>
</dbReference>
<dbReference type="KEGG" id="aagg:ETAA8_54500"/>
<protein>
    <submittedName>
        <fullName evidence="1">Uncharacterized protein</fullName>
    </submittedName>
</protein>
<reference evidence="1 2" key="1">
    <citation type="submission" date="2019-02" db="EMBL/GenBank/DDBJ databases">
        <title>Deep-cultivation of Planctomycetes and their phenomic and genomic characterization uncovers novel biology.</title>
        <authorList>
            <person name="Wiegand S."/>
            <person name="Jogler M."/>
            <person name="Boedeker C."/>
            <person name="Pinto D."/>
            <person name="Vollmers J."/>
            <person name="Rivas-Marin E."/>
            <person name="Kohn T."/>
            <person name="Peeters S.H."/>
            <person name="Heuer A."/>
            <person name="Rast P."/>
            <person name="Oberbeckmann S."/>
            <person name="Bunk B."/>
            <person name="Jeske O."/>
            <person name="Meyerdierks A."/>
            <person name="Storesund J.E."/>
            <person name="Kallscheuer N."/>
            <person name="Luecker S."/>
            <person name="Lage O.M."/>
            <person name="Pohl T."/>
            <person name="Merkel B.J."/>
            <person name="Hornburger P."/>
            <person name="Mueller R.-W."/>
            <person name="Bruemmer F."/>
            <person name="Labrenz M."/>
            <person name="Spormann A.M."/>
            <person name="Op den Camp H."/>
            <person name="Overmann J."/>
            <person name="Amann R."/>
            <person name="Jetten M.S.M."/>
            <person name="Mascher T."/>
            <person name="Medema M.H."/>
            <person name="Devos D.P."/>
            <person name="Kaster A.-K."/>
            <person name="Ovreas L."/>
            <person name="Rohde M."/>
            <person name="Galperin M.Y."/>
            <person name="Jogler C."/>
        </authorList>
    </citation>
    <scope>NUCLEOTIDE SEQUENCE [LARGE SCALE GENOMIC DNA]</scope>
    <source>
        <strain evidence="1 2">ETA_A8</strain>
    </source>
</reference>
<proteinExistence type="predicted"/>
<dbReference type="Proteomes" id="UP000315017">
    <property type="component" value="Chromosome"/>
</dbReference>
<gene>
    <name evidence="1" type="ORF">ETAA8_54500</name>
</gene>
<keyword evidence="2" id="KW-1185">Reference proteome</keyword>
<accession>A0A517YJC5</accession>
<sequence>MSVIRPGINEQERQRKLPGLPVGKPVNFVFGNRSRW</sequence>
<evidence type="ECO:0000313" key="2">
    <source>
        <dbReference type="Proteomes" id="UP000315017"/>
    </source>
</evidence>
<evidence type="ECO:0000313" key="1">
    <source>
        <dbReference type="EMBL" id="QDU30330.1"/>
    </source>
</evidence>
<dbReference type="AlphaFoldDB" id="A0A517YJC5"/>